<evidence type="ECO:0000313" key="3">
    <source>
        <dbReference type="EMBL" id="RVT97873.1"/>
    </source>
</evidence>
<name>A0A437MJR6_9PROT</name>
<evidence type="ECO:0000313" key="4">
    <source>
        <dbReference type="Proteomes" id="UP000282957"/>
    </source>
</evidence>
<keyword evidence="4" id="KW-1185">Reference proteome</keyword>
<dbReference type="InterPro" id="IPR049331">
    <property type="entry name" value="Top1B_N_bact"/>
</dbReference>
<protein>
    <submittedName>
        <fullName evidence="3">DNA topoisomerase IB</fullName>
    </submittedName>
</protein>
<feature type="domain" description="DNA topoisomerase IB N-terminal" evidence="2">
    <location>
        <begin position="30"/>
        <end position="77"/>
    </location>
</feature>
<dbReference type="OrthoDB" id="9778962at2"/>
<dbReference type="Gene3D" id="3.30.66.10">
    <property type="entry name" value="DNA topoisomerase I domain"/>
    <property type="match status" value="1"/>
</dbReference>
<dbReference type="Pfam" id="PF01028">
    <property type="entry name" value="Topoisom_I"/>
    <property type="match status" value="1"/>
</dbReference>
<gene>
    <name evidence="3" type="ORF">EOD42_08775</name>
</gene>
<dbReference type="Proteomes" id="UP000282957">
    <property type="component" value="Unassembled WGS sequence"/>
</dbReference>
<dbReference type="SUPFAM" id="SSF55869">
    <property type="entry name" value="DNA topoisomerase I domain"/>
    <property type="match status" value="1"/>
</dbReference>
<comment type="caution">
    <text evidence="3">The sequence shown here is derived from an EMBL/GenBank/DDBJ whole genome shotgun (WGS) entry which is preliminary data.</text>
</comment>
<dbReference type="InterPro" id="IPR013500">
    <property type="entry name" value="TopoI_cat_euk"/>
</dbReference>
<dbReference type="EMBL" id="SACL01000002">
    <property type="protein sequence ID" value="RVT97873.1"/>
    <property type="molecule type" value="Genomic_DNA"/>
</dbReference>
<organism evidence="3 4">
    <name type="scientific">Rhodovarius crocodyli</name>
    <dbReference type="NCBI Taxonomy" id="1979269"/>
    <lineage>
        <taxon>Bacteria</taxon>
        <taxon>Pseudomonadati</taxon>
        <taxon>Pseudomonadota</taxon>
        <taxon>Alphaproteobacteria</taxon>
        <taxon>Acetobacterales</taxon>
        <taxon>Roseomonadaceae</taxon>
        <taxon>Rhodovarius</taxon>
    </lineage>
</organism>
<dbReference type="GO" id="GO:0003917">
    <property type="term" value="F:DNA topoisomerase type I (single strand cut, ATP-independent) activity"/>
    <property type="evidence" value="ECO:0007669"/>
    <property type="project" value="InterPro"/>
</dbReference>
<dbReference type="InterPro" id="IPR011010">
    <property type="entry name" value="DNA_brk_join_enz"/>
</dbReference>
<accession>A0A437MJR6</accession>
<reference evidence="3 4" key="1">
    <citation type="submission" date="2019-01" db="EMBL/GenBank/DDBJ databases">
        <authorList>
            <person name="Chen W.-M."/>
        </authorList>
    </citation>
    <scope>NUCLEOTIDE SEQUENCE [LARGE SCALE GENOMIC DNA]</scope>
    <source>
        <strain evidence="3 4">CCP-6</strain>
    </source>
</reference>
<dbReference type="SUPFAM" id="SSF56349">
    <property type="entry name" value="DNA breaking-rejoining enzymes"/>
    <property type="match status" value="1"/>
</dbReference>
<dbReference type="GO" id="GO:0003677">
    <property type="term" value="F:DNA binding"/>
    <property type="evidence" value="ECO:0007669"/>
    <property type="project" value="InterPro"/>
</dbReference>
<dbReference type="GO" id="GO:0006265">
    <property type="term" value="P:DNA topological change"/>
    <property type="evidence" value="ECO:0007669"/>
    <property type="project" value="InterPro"/>
</dbReference>
<dbReference type="InterPro" id="IPR014711">
    <property type="entry name" value="TopoI_cat_a-hlx-sub_euk"/>
</dbReference>
<dbReference type="Gene3D" id="3.90.15.10">
    <property type="entry name" value="Topoisomerase I, Chain A, domain 3"/>
    <property type="match status" value="1"/>
</dbReference>
<proteinExistence type="predicted"/>
<dbReference type="AlphaFoldDB" id="A0A437MJR6"/>
<dbReference type="RefSeq" id="WP_127787102.1">
    <property type="nucleotide sequence ID" value="NZ_SACL01000002.1"/>
</dbReference>
<dbReference type="PROSITE" id="PS52038">
    <property type="entry name" value="TOPO_IB_2"/>
    <property type="match status" value="1"/>
</dbReference>
<sequence length="343" mass="38234">MSHSDGEAAGLRYVSAEEPGIRREGMPGAFTYRDARGRLIRGKAALERIRRLAVPPAYTDVWICATADGHLQATGRDARGRRQYRYHPDWRAARDGNKFTRLLHFARGLPALRERVLADIARPGLPREKVLATVVWLLEATLARVGNEEYARLNKSFGLTTLRNRHLDVKGGEMRFHFTGKGGKPWRVRLQDRRIARILRHCQDLPGQALFQYRDEDGGLQSVGSADVNGYLREITGEDVTAKDFRTWAGTVLAALELAAMPAATGIGMTRAQAKEAIARTSARLGNTPTICRKCYIHPAVLEHHAEGKLRITLRRPGGKGPALRPEEAAVLRFLRRCARQPG</sequence>
<evidence type="ECO:0000259" key="2">
    <source>
        <dbReference type="Pfam" id="PF21338"/>
    </source>
</evidence>
<dbReference type="InterPro" id="IPR035447">
    <property type="entry name" value="DNA_topo_I_N_sf"/>
</dbReference>
<keyword evidence="3" id="KW-0413">Isomerase</keyword>
<dbReference type="Gene3D" id="1.10.132.120">
    <property type="match status" value="1"/>
</dbReference>
<feature type="domain" description="DNA topoisomerase I catalytic core eukaryotic-type" evidence="1">
    <location>
        <begin position="90"/>
        <end position="304"/>
    </location>
</feature>
<dbReference type="Pfam" id="PF21338">
    <property type="entry name" value="Top1B_N_bact"/>
    <property type="match status" value="1"/>
</dbReference>
<evidence type="ECO:0000259" key="1">
    <source>
        <dbReference type="Pfam" id="PF01028"/>
    </source>
</evidence>